<feature type="region of interest" description="Disordered" evidence="1">
    <location>
        <begin position="1"/>
        <end position="62"/>
    </location>
</feature>
<name>A0A1H9V338_9PSEU</name>
<evidence type="ECO:0000256" key="1">
    <source>
        <dbReference type="SAM" id="MobiDB-lite"/>
    </source>
</evidence>
<dbReference type="Proteomes" id="UP000199051">
    <property type="component" value="Unassembled WGS sequence"/>
</dbReference>
<sequence>MSAFGELFGSQKLRKESQDDAGNGQDPALDRVEELTTGPIDLDAGVLYVRRPTPPRTDDTGA</sequence>
<keyword evidence="3" id="KW-1185">Reference proteome</keyword>
<dbReference type="AlphaFoldDB" id="A0A1H9V338"/>
<dbReference type="RefSeq" id="WP_092780139.1">
    <property type="nucleotide sequence ID" value="NZ_FOGI01000008.1"/>
</dbReference>
<dbReference type="STRING" id="155974.SAMN04487818_10832"/>
<evidence type="ECO:0000313" key="2">
    <source>
        <dbReference type="EMBL" id="SES16240.1"/>
    </source>
</evidence>
<evidence type="ECO:0000313" key="3">
    <source>
        <dbReference type="Proteomes" id="UP000199051"/>
    </source>
</evidence>
<accession>A0A1H9V338</accession>
<proteinExistence type="predicted"/>
<protein>
    <submittedName>
        <fullName evidence="2">Uncharacterized protein</fullName>
    </submittedName>
</protein>
<dbReference type="EMBL" id="FOGI01000008">
    <property type="protein sequence ID" value="SES16240.1"/>
    <property type="molecule type" value="Genomic_DNA"/>
</dbReference>
<organism evidence="2 3">
    <name type="scientific">Actinokineospora terrae</name>
    <dbReference type="NCBI Taxonomy" id="155974"/>
    <lineage>
        <taxon>Bacteria</taxon>
        <taxon>Bacillati</taxon>
        <taxon>Actinomycetota</taxon>
        <taxon>Actinomycetes</taxon>
        <taxon>Pseudonocardiales</taxon>
        <taxon>Pseudonocardiaceae</taxon>
        <taxon>Actinokineospora</taxon>
    </lineage>
</organism>
<reference evidence="3" key="1">
    <citation type="submission" date="2016-10" db="EMBL/GenBank/DDBJ databases">
        <authorList>
            <person name="Varghese N."/>
            <person name="Submissions S."/>
        </authorList>
    </citation>
    <scope>NUCLEOTIDE SEQUENCE [LARGE SCALE GENOMIC DNA]</scope>
    <source>
        <strain evidence="3">DSM 44260</strain>
    </source>
</reference>
<gene>
    <name evidence="2" type="ORF">SAMN04487818_10832</name>
</gene>